<evidence type="ECO:0000313" key="4">
    <source>
        <dbReference type="Proteomes" id="UP000249886"/>
    </source>
</evidence>
<feature type="transmembrane region" description="Helical" evidence="1">
    <location>
        <begin position="79"/>
        <end position="100"/>
    </location>
</feature>
<dbReference type="RefSeq" id="WP_005525793.1">
    <property type="nucleotide sequence ID" value="NZ_CAUOLB010000017.1"/>
</dbReference>
<protein>
    <recommendedName>
        <fullName evidence="2">DUF2231 domain-containing protein</fullName>
    </recommendedName>
</protein>
<dbReference type="AlphaFoldDB" id="A0A448TKS4"/>
<dbReference type="InterPro" id="IPR019251">
    <property type="entry name" value="DUF2231_TM"/>
</dbReference>
<dbReference type="Proteomes" id="UP000249886">
    <property type="component" value="Unassembled WGS sequence"/>
</dbReference>
<dbReference type="Pfam" id="PF09990">
    <property type="entry name" value="DUF2231"/>
    <property type="match status" value="1"/>
</dbReference>
<name>A0A448TKS4_9CORY</name>
<dbReference type="GeneID" id="84574328"/>
<feature type="domain" description="DUF2231" evidence="2">
    <location>
        <begin position="2"/>
        <end position="134"/>
    </location>
</feature>
<keyword evidence="1" id="KW-0812">Transmembrane</keyword>
<feature type="transmembrane region" description="Helical" evidence="1">
    <location>
        <begin position="107"/>
        <end position="125"/>
    </location>
</feature>
<dbReference type="EMBL" id="UARK01000002">
    <property type="protein sequence ID" value="SPW27685.1"/>
    <property type="molecule type" value="Genomic_DNA"/>
</dbReference>
<reference evidence="3 4" key="1">
    <citation type="submission" date="2018-06" db="EMBL/GenBank/DDBJ databases">
        <authorList>
            <consortium name="Pathogen Informatics"/>
            <person name="Doyle S."/>
        </authorList>
    </citation>
    <scope>NUCLEOTIDE SEQUENCE [LARGE SCALE GENOMIC DNA]</scope>
    <source>
        <strain evidence="3 4">NCTC10254</strain>
    </source>
</reference>
<comment type="caution">
    <text evidence="3">The sequence shown here is derived from an EMBL/GenBank/DDBJ whole genome shotgun (WGS) entry which is preliminary data.</text>
</comment>
<gene>
    <name evidence="3" type="ORF">NCTC10254_00961</name>
</gene>
<keyword evidence="1" id="KW-1133">Transmembrane helix</keyword>
<feature type="transmembrane region" description="Helical" evidence="1">
    <location>
        <begin position="6"/>
        <end position="28"/>
    </location>
</feature>
<sequence>MPLHPLAVHLPVVIIPLTALGLLAWVLVPSLGAKVRSWLVGGGVLGVIGTAWSNTTGAELLKDIGRSPQNPGDVAPHMMWGNALVVASIFLAAAAIALWYKETVVTQIAAVIMAVVALIITFGAGHSGAQLVWH</sequence>
<evidence type="ECO:0000256" key="1">
    <source>
        <dbReference type="SAM" id="Phobius"/>
    </source>
</evidence>
<feature type="transmembrane region" description="Helical" evidence="1">
    <location>
        <begin position="35"/>
        <end position="53"/>
    </location>
</feature>
<organism evidence="3 4">
    <name type="scientific">Corynebacterium matruchotii</name>
    <dbReference type="NCBI Taxonomy" id="43768"/>
    <lineage>
        <taxon>Bacteria</taxon>
        <taxon>Bacillati</taxon>
        <taxon>Actinomycetota</taxon>
        <taxon>Actinomycetes</taxon>
        <taxon>Mycobacteriales</taxon>
        <taxon>Corynebacteriaceae</taxon>
        <taxon>Corynebacterium</taxon>
    </lineage>
</organism>
<accession>A0A448TKS4</accession>
<proteinExistence type="predicted"/>
<evidence type="ECO:0000313" key="3">
    <source>
        <dbReference type="EMBL" id="SPW27685.1"/>
    </source>
</evidence>
<evidence type="ECO:0000259" key="2">
    <source>
        <dbReference type="Pfam" id="PF09990"/>
    </source>
</evidence>
<keyword evidence="1" id="KW-0472">Membrane</keyword>